<organism evidence="2 3">
    <name type="scientific">Tahibacter aquaticus</name>
    <dbReference type="NCBI Taxonomy" id="520092"/>
    <lineage>
        <taxon>Bacteria</taxon>
        <taxon>Pseudomonadati</taxon>
        <taxon>Pseudomonadota</taxon>
        <taxon>Gammaproteobacteria</taxon>
        <taxon>Lysobacterales</taxon>
        <taxon>Rhodanobacteraceae</taxon>
        <taxon>Tahibacter</taxon>
    </lineage>
</organism>
<proteinExistence type="predicted"/>
<dbReference type="Pfam" id="PF22483">
    <property type="entry name" value="Mu-transpos_C_2"/>
    <property type="match status" value="1"/>
</dbReference>
<gene>
    <name evidence="2" type="ORF">DFR29_120116</name>
</gene>
<protein>
    <recommendedName>
        <fullName evidence="1">Transposase for insertion sequence element IS21-like C-terminal domain-containing protein</fullName>
    </recommendedName>
</protein>
<evidence type="ECO:0000259" key="1">
    <source>
        <dbReference type="Pfam" id="PF22483"/>
    </source>
</evidence>
<evidence type="ECO:0000313" key="2">
    <source>
        <dbReference type="EMBL" id="TDR38615.1"/>
    </source>
</evidence>
<comment type="caution">
    <text evidence="2">The sequence shown here is derived from an EMBL/GenBank/DDBJ whole genome shotgun (WGS) entry which is preliminary data.</text>
</comment>
<dbReference type="EMBL" id="SNZH01000020">
    <property type="protein sequence ID" value="TDR38615.1"/>
    <property type="molecule type" value="Genomic_DNA"/>
</dbReference>
<dbReference type="PANTHER" id="PTHR35004:SF7">
    <property type="entry name" value="INTEGRASE PROTEIN"/>
    <property type="match status" value="1"/>
</dbReference>
<accession>A0A4R6YMS8</accession>
<evidence type="ECO:0000313" key="3">
    <source>
        <dbReference type="Proteomes" id="UP000295293"/>
    </source>
</evidence>
<name>A0A4R6YMS8_9GAMM</name>
<dbReference type="AlphaFoldDB" id="A0A4R6YMS8"/>
<dbReference type="PANTHER" id="PTHR35004">
    <property type="entry name" value="TRANSPOSASE RV3428C-RELATED"/>
    <property type="match status" value="1"/>
</dbReference>
<sequence>MTRNAAHPELTIAEALEHEQAHLMPMPAPFDGYVELPVRVSSTSLITVARNRYSVPCAYAGHRVSVRLYPERLVVVVDQDVVAEHARVVERDRVIYDWQHYLPLVERKPGAPRNGAPFAQMPEPLLRLSRALLRREGGDRVMAQVLAAVPVHGLEAVLVAVELVLDTGRPSVEHVLNVLARLREGAAPDVVATALTVTTPPLAAPGRYDSLHADQSIRQITQTFRPTCRASSAFSDASSVGEISSA</sequence>
<keyword evidence="3" id="KW-1185">Reference proteome</keyword>
<dbReference type="InterPro" id="IPR054353">
    <property type="entry name" value="IstA-like_C"/>
</dbReference>
<feature type="domain" description="Transposase for insertion sequence element IS21-like C-terminal" evidence="1">
    <location>
        <begin position="27"/>
        <end position="97"/>
    </location>
</feature>
<dbReference type="Proteomes" id="UP000295293">
    <property type="component" value="Unassembled WGS sequence"/>
</dbReference>
<reference evidence="2 3" key="1">
    <citation type="submission" date="2019-03" db="EMBL/GenBank/DDBJ databases">
        <title>Genomic Encyclopedia of Type Strains, Phase IV (KMG-IV): sequencing the most valuable type-strain genomes for metagenomic binning, comparative biology and taxonomic classification.</title>
        <authorList>
            <person name="Goeker M."/>
        </authorList>
    </citation>
    <scope>NUCLEOTIDE SEQUENCE [LARGE SCALE GENOMIC DNA]</scope>
    <source>
        <strain evidence="2 3">DSM 21667</strain>
    </source>
</reference>